<keyword evidence="3" id="KW-0418">Kinase</keyword>
<dbReference type="Proteomes" id="UP001549749">
    <property type="component" value="Unassembled WGS sequence"/>
</dbReference>
<sequence length="336" mass="39553">MKQVFYNSWLANIFLLALTLLLNYLITKHYGPPENNLKYLAYNTTLVTLVYCLTVIHNVFILRQLTDQQRYWRYALLLLTYLITSTLLLSLIRTNIFHYTDDGSSWIDDLAFNTVFLFVGIGVLYLYRQTTQQTKELKNSLLLREKEIQYLQSQLNPHFFFNTLNNLYGVSLRFPKKTPELILSISELMRYQLESSQKQRVPLTDELQFIRNYMHLERARIRQRCRVNFKKRGDEQGLFIAPLILIAFIENAFKYAPACIQGSYIKVELQVKDKTLFMKISNTVPESRQLVSSTRVGLSNVQQRLELMYANTHTLSSYEENKVYYTSLSLVLDTHE</sequence>
<dbReference type="Pfam" id="PF06580">
    <property type="entry name" value="His_kinase"/>
    <property type="match status" value="1"/>
</dbReference>
<comment type="caution">
    <text evidence="3">The sequence shown here is derived from an EMBL/GenBank/DDBJ whole genome shotgun (WGS) entry which is preliminary data.</text>
</comment>
<dbReference type="Gene3D" id="3.30.565.10">
    <property type="entry name" value="Histidine kinase-like ATPase, C-terminal domain"/>
    <property type="match status" value="1"/>
</dbReference>
<evidence type="ECO:0000256" key="1">
    <source>
        <dbReference type="SAM" id="Phobius"/>
    </source>
</evidence>
<keyword evidence="4" id="KW-1185">Reference proteome</keyword>
<dbReference type="PANTHER" id="PTHR34220">
    <property type="entry name" value="SENSOR HISTIDINE KINASE YPDA"/>
    <property type="match status" value="1"/>
</dbReference>
<dbReference type="GO" id="GO:0016301">
    <property type="term" value="F:kinase activity"/>
    <property type="evidence" value="ECO:0007669"/>
    <property type="project" value="UniProtKB-KW"/>
</dbReference>
<gene>
    <name evidence="3" type="ORF">ABR189_02765</name>
</gene>
<dbReference type="PANTHER" id="PTHR34220:SF7">
    <property type="entry name" value="SENSOR HISTIDINE KINASE YPDA"/>
    <property type="match status" value="1"/>
</dbReference>
<feature type="transmembrane region" description="Helical" evidence="1">
    <location>
        <begin position="74"/>
        <end position="98"/>
    </location>
</feature>
<keyword evidence="1" id="KW-0472">Membrane</keyword>
<dbReference type="InterPro" id="IPR010559">
    <property type="entry name" value="Sig_transdc_His_kin_internal"/>
</dbReference>
<evidence type="ECO:0000259" key="2">
    <source>
        <dbReference type="Pfam" id="PF06580"/>
    </source>
</evidence>
<dbReference type="SUPFAM" id="SSF55874">
    <property type="entry name" value="ATPase domain of HSP90 chaperone/DNA topoisomerase II/histidine kinase"/>
    <property type="match status" value="1"/>
</dbReference>
<reference evidence="3 4" key="1">
    <citation type="submission" date="2024-06" db="EMBL/GenBank/DDBJ databases">
        <title>Chitinophaga defluvii sp. nov., isolated from municipal sewage.</title>
        <authorList>
            <person name="Zhang L."/>
        </authorList>
    </citation>
    <scope>NUCLEOTIDE SEQUENCE [LARGE SCALE GENOMIC DNA]</scope>
    <source>
        <strain evidence="3 4">H8</strain>
    </source>
</reference>
<protein>
    <submittedName>
        <fullName evidence="3">Histidine kinase</fullName>
    </submittedName>
</protein>
<feature type="transmembrane region" description="Helical" evidence="1">
    <location>
        <begin position="39"/>
        <end position="62"/>
    </location>
</feature>
<dbReference type="InterPro" id="IPR036890">
    <property type="entry name" value="HATPase_C_sf"/>
</dbReference>
<evidence type="ECO:0000313" key="3">
    <source>
        <dbReference type="EMBL" id="MET6996268.1"/>
    </source>
</evidence>
<proteinExistence type="predicted"/>
<feature type="transmembrane region" description="Helical" evidence="1">
    <location>
        <begin position="110"/>
        <end position="127"/>
    </location>
</feature>
<name>A0ABV2SZQ9_9BACT</name>
<dbReference type="InterPro" id="IPR050640">
    <property type="entry name" value="Bact_2-comp_sensor_kinase"/>
</dbReference>
<keyword evidence="1" id="KW-0812">Transmembrane</keyword>
<keyword evidence="1" id="KW-1133">Transmembrane helix</keyword>
<feature type="transmembrane region" description="Helical" evidence="1">
    <location>
        <begin position="9"/>
        <end position="27"/>
    </location>
</feature>
<evidence type="ECO:0000313" key="4">
    <source>
        <dbReference type="Proteomes" id="UP001549749"/>
    </source>
</evidence>
<keyword evidence="3" id="KW-0808">Transferase</keyword>
<dbReference type="RefSeq" id="WP_354658914.1">
    <property type="nucleotide sequence ID" value="NZ_JBEXAC010000001.1"/>
</dbReference>
<feature type="domain" description="Signal transduction histidine kinase internal region" evidence="2">
    <location>
        <begin position="147"/>
        <end position="224"/>
    </location>
</feature>
<organism evidence="3 4">
    <name type="scientific">Chitinophaga defluvii</name>
    <dbReference type="NCBI Taxonomy" id="3163343"/>
    <lineage>
        <taxon>Bacteria</taxon>
        <taxon>Pseudomonadati</taxon>
        <taxon>Bacteroidota</taxon>
        <taxon>Chitinophagia</taxon>
        <taxon>Chitinophagales</taxon>
        <taxon>Chitinophagaceae</taxon>
        <taxon>Chitinophaga</taxon>
    </lineage>
</organism>
<dbReference type="EMBL" id="JBEXAC010000001">
    <property type="protein sequence ID" value="MET6996268.1"/>
    <property type="molecule type" value="Genomic_DNA"/>
</dbReference>
<accession>A0ABV2SZQ9</accession>